<dbReference type="GO" id="GO:0009097">
    <property type="term" value="P:isoleucine biosynthetic process"/>
    <property type="evidence" value="ECO:0007669"/>
    <property type="project" value="TreeGrafter"/>
</dbReference>
<dbReference type="GO" id="GO:0000287">
    <property type="term" value="F:magnesium ion binding"/>
    <property type="evidence" value="ECO:0007669"/>
    <property type="project" value="InterPro"/>
</dbReference>
<dbReference type="GO" id="GO:0050660">
    <property type="term" value="F:flavin adenine dinucleotide binding"/>
    <property type="evidence" value="ECO:0007669"/>
    <property type="project" value="TreeGrafter"/>
</dbReference>
<evidence type="ECO:0000259" key="6">
    <source>
        <dbReference type="Pfam" id="PF02776"/>
    </source>
</evidence>
<evidence type="ECO:0000259" key="5">
    <source>
        <dbReference type="Pfam" id="PF02775"/>
    </source>
</evidence>
<feature type="domain" description="Thiamine pyrophosphate enzyme central" evidence="4">
    <location>
        <begin position="194"/>
        <end position="331"/>
    </location>
</feature>
<evidence type="ECO:0000313" key="8">
    <source>
        <dbReference type="Proteomes" id="UP000246569"/>
    </source>
</evidence>
<gene>
    <name evidence="7" type="ORF">C7443_103229</name>
</gene>
<dbReference type="InterPro" id="IPR011766">
    <property type="entry name" value="TPP_enzyme_TPP-bd"/>
</dbReference>
<dbReference type="InterPro" id="IPR045229">
    <property type="entry name" value="TPP_enz"/>
</dbReference>
<dbReference type="Pfam" id="PF02775">
    <property type="entry name" value="TPP_enzyme_C"/>
    <property type="match status" value="1"/>
</dbReference>
<dbReference type="InterPro" id="IPR029035">
    <property type="entry name" value="DHS-like_NAD/FAD-binding_dom"/>
</dbReference>
<dbReference type="GO" id="GO:0003984">
    <property type="term" value="F:acetolactate synthase activity"/>
    <property type="evidence" value="ECO:0007669"/>
    <property type="project" value="TreeGrafter"/>
</dbReference>
<dbReference type="Gene3D" id="3.40.50.1220">
    <property type="entry name" value="TPP-binding domain"/>
    <property type="match status" value="1"/>
</dbReference>
<evidence type="ECO:0000259" key="4">
    <source>
        <dbReference type="Pfam" id="PF00205"/>
    </source>
</evidence>
<dbReference type="SUPFAM" id="SSF52518">
    <property type="entry name" value="Thiamin diphosphate-binding fold (THDP-binding)"/>
    <property type="match status" value="2"/>
</dbReference>
<dbReference type="EMBL" id="QGTJ01000003">
    <property type="protein sequence ID" value="PWV63304.1"/>
    <property type="molecule type" value="Genomic_DNA"/>
</dbReference>
<dbReference type="PANTHER" id="PTHR18968">
    <property type="entry name" value="THIAMINE PYROPHOSPHATE ENZYMES"/>
    <property type="match status" value="1"/>
</dbReference>
<keyword evidence="2 3" id="KW-0786">Thiamine pyrophosphate</keyword>
<dbReference type="RefSeq" id="WP_110017807.1">
    <property type="nucleotide sequence ID" value="NZ_QGTJ01000003.1"/>
</dbReference>
<evidence type="ECO:0000313" key="7">
    <source>
        <dbReference type="EMBL" id="PWV63304.1"/>
    </source>
</evidence>
<proteinExistence type="inferred from homology"/>
<feature type="domain" description="Thiamine pyrophosphate enzyme N-terminal TPP-binding" evidence="6">
    <location>
        <begin position="3"/>
        <end position="122"/>
    </location>
</feature>
<dbReference type="Gene3D" id="3.40.50.970">
    <property type="match status" value="2"/>
</dbReference>
<dbReference type="FunFam" id="3.40.50.970:FF:000007">
    <property type="entry name" value="Acetolactate synthase"/>
    <property type="match status" value="1"/>
</dbReference>
<name>A0A317MXQ7_9GAMM</name>
<dbReference type="Pfam" id="PF02776">
    <property type="entry name" value="TPP_enzyme_N"/>
    <property type="match status" value="1"/>
</dbReference>
<dbReference type="PANTHER" id="PTHR18968:SF142">
    <property type="entry name" value="ACETOLACTATE SYNTHASE"/>
    <property type="match status" value="1"/>
</dbReference>
<dbReference type="OrthoDB" id="9785953at2"/>
<protein>
    <submittedName>
        <fullName evidence="7">Acetolactate synthase-1/2/3 large subunit</fullName>
    </submittedName>
</protein>
<dbReference type="SUPFAM" id="SSF52467">
    <property type="entry name" value="DHS-like NAD/FAD-binding domain"/>
    <property type="match status" value="1"/>
</dbReference>
<dbReference type="InterPro" id="IPR012001">
    <property type="entry name" value="Thiamin_PyroP_enz_TPP-bd_dom"/>
</dbReference>
<dbReference type="GO" id="GO:0030976">
    <property type="term" value="F:thiamine pyrophosphate binding"/>
    <property type="evidence" value="ECO:0007669"/>
    <property type="project" value="InterPro"/>
</dbReference>
<dbReference type="AlphaFoldDB" id="A0A317MXQ7"/>
<dbReference type="Proteomes" id="UP000246569">
    <property type="component" value="Unassembled WGS sequence"/>
</dbReference>
<comment type="caution">
    <text evidence="7">The sequence shown here is derived from an EMBL/GenBank/DDBJ whole genome shotgun (WGS) entry which is preliminary data.</text>
</comment>
<dbReference type="GO" id="GO:0005948">
    <property type="term" value="C:acetolactate synthase complex"/>
    <property type="evidence" value="ECO:0007669"/>
    <property type="project" value="TreeGrafter"/>
</dbReference>
<keyword evidence="8" id="KW-1185">Reference proteome</keyword>
<comment type="similarity">
    <text evidence="1 3">Belongs to the TPP enzyme family.</text>
</comment>
<dbReference type="GO" id="GO:0009099">
    <property type="term" value="P:L-valine biosynthetic process"/>
    <property type="evidence" value="ECO:0007669"/>
    <property type="project" value="TreeGrafter"/>
</dbReference>
<accession>A0A317MXQ7</accession>
<evidence type="ECO:0000256" key="3">
    <source>
        <dbReference type="RuleBase" id="RU362132"/>
    </source>
</evidence>
<dbReference type="CDD" id="cd07035">
    <property type="entry name" value="TPP_PYR_POX_like"/>
    <property type="match status" value="1"/>
</dbReference>
<dbReference type="InterPro" id="IPR029061">
    <property type="entry name" value="THDP-binding"/>
</dbReference>
<sequence>MIGAEFIVDSFLAHGLRRLFVYPGGTIAPIFDAALARGVELVTARHEQGAGYCALAAARLLGSVQVAMVTSGPGVTNIVTPVADAWFDSVPLLVISGQVGTGDLRGPRPIRQRGFQEVDAVGLLRPLTKAQFQPHSADELPEVLATALRIAAEGRPGPVLIDLPMNVQRSALSAAVAPSVQPLAPRRAPPAAAVAQLANWLAAAQRPLILAGHGVLLAQAAPALRALAQAGQIPVTQSLPALGAFPTDDALALGFHGHTGNQTAGCALQHADLLLVCGSRLDVRQTGSLSERFAAHARIVRIEADADELEHARVRCDLAIQADVGLTLTALQAALQGRTQAARTAWLARIAGWRAEFPLSWPERGALAPQQVIASANRLTRGEQVVAVSGVGAHQQWAARHFDFDVPQRVWLSSCGHGAMGFDLPVAAGAQLARPAARVLCFVGDGSLQINLQELGLIAERRLPVKIIVLDNHRLGIVSQFQKFNWPSDPTCGDKWNPDFAAIARAYGIAAWCADDVATLDAALAAALAEPGPALVHCLVDPAADVSPMLLAGQALDGMWPYREPG</sequence>
<organism evidence="7 8">
    <name type="scientific">Plasticicumulans acidivorans</name>
    <dbReference type="NCBI Taxonomy" id="886464"/>
    <lineage>
        <taxon>Bacteria</taxon>
        <taxon>Pseudomonadati</taxon>
        <taxon>Pseudomonadota</taxon>
        <taxon>Gammaproteobacteria</taxon>
        <taxon>Candidatus Competibacteraceae</taxon>
        <taxon>Plasticicumulans</taxon>
    </lineage>
</organism>
<dbReference type="InterPro" id="IPR012000">
    <property type="entry name" value="Thiamin_PyroP_enz_cen_dom"/>
</dbReference>
<dbReference type="Pfam" id="PF00205">
    <property type="entry name" value="TPP_enzyme_M"/>
    <property type="match status" value="1"/>
</dbReference>
<evidence type="ECO:0000256" key="1">
    <source>
        <dbReference type="ARBA" id="ARBA00007812"/>
    </source>
</evidence>
<reference evidence="7 8" key="1">
    <citation type="submission" date="2018-05" db="EMBL/GenBank/DDBJ databases">
        <title>Genomic Encyclopedia of Type Strains, Phase IV (KMG-IV): sequencing the most valuable type-strain genomes for metagenomic binning, comparative biology and taxonomic classification.</title>
        <authorList>
            <person name="Goeker M."/>
        </authorList>
    </citation>
    <scope>NUCLEOTIDE SEQUENCE [LARGE SCALE GENOMIC DNA]</scope>
    <source>
        <strain evidence="7 8">DSM 23606</strain>
    </source>
</reference>
<feature type="domain" description="Thiamine pyrophosphate enzyme TPP-binding" evidence="5">
    <location>
        <begin position="390"/>
        <end position="538"/>
    </location>
</feature>
<evidence type="ECO:0000256" key="2">
    <source>
        <dbReference type="ARBA" id="ARBA00023052"/>
    </source>
</evidence>